<keyword evidence="3" id="KW-1185">Reference proteome</keyword>
<dbReference type="AlphaFoldDB" id="A0A139AVJ0"/>
<evidence type="ECO:0000313" key="3">
    <source>
        <dbReference type="Proteomes" id="UP000070544"/>
    </source>
</evidence>
<protein>
    <submittedName>
        <fullName evidence="2">Uncharacterized protein</fullName>
    </submittedName>
</protein>
<evidence type="ECO:0000256" key="1">
    <source>
        <dbReference type="SAM" id="MobiDB-lite"/>
    </source>
</evidence>
<sequence>MPQTFCGDNSSGHQNIRADSSDSSGSDAGTRSVMQSKRRRRHLVLLILPSRLERRYYPDTRLDVDAILNADYYMVNFW</sequence>
<organism evidence="2 3">
    <name type="scientific">Gonapodya prolifera (strain JEL478)</name>
    <name type="common">Monoblepharis prolifera</name>
    <dbReference type="NCBI Taxonomy" id="1344416"/>
    <lineage>
        <taxon>Eukaryota</taxon>
        <taxon>Fungi</taxon>
        <taxon>Fungi incertae sedis</taxon>
        <taxon>Chytridiomycota</taxon>
        <taxon>Chytridiomycota incertae sedis</taxon>
        <taxon>Monoblepharidomycetes</taxon>
        <taxon>Monoblepharidales</taxon>
        <taxon>Gonapodyaceae</taxon>
        <taxon>Gonapodya</taxon>
    </lineage>
</organism>
<dbReference type="Proteomes" id="UP000070544">
    <property type="component" value="Unassembled WGS sequence"/>
</dbReference>
<feature type="compositionally biased region" description="Polar residues" evidence="1">
    <location>
        <begin position="1"/>
        <end position="14"/>
    </location>
</feature>
<reference evidence="2 3" key="1">
    <citation type="journal article" date="2015" name="Genome Biol. Evol.">
        <title>Phylogenomic analyses indicate that early fungi evolved digesting cell walls of algal ancestors of land plants.</title>
        <authorList>
            <person name="Chang Y."/>
            <person name="Wang S."/>
            <person name="Sekimoto S."/>
            <person name="Aerts A.L."/>
            <person name="Choi C."/>
            <person name="Clum A."/>
            <person name="LaButti K.M."/>
            <person name="Lindquist E.A."/>
            <person name="Yee Ngan C."/>
            <person name="Ohm R.A."/>
            <person name="Salamov A.A."/>
            <person name="Grigoriev I.V."/>
            <person name="Spatafora J.W."/>
            <person name="Berbee M.L."/>
        </authorList>
    </citation>
    <scope>NUCLEOTIDE SEQUENCE [LARGE SCALE GENOMIC DNA]</scope>
    <source>
        <strain evidence="2 3">JEL478</strain>
    </source>
</reference>
<feature type="region of interest" description="Disordered" evidence="1">
    <location>
        <begin position="1"/>
        <end position="37"/>
    </location>
</feature>
<evidence type="ECO:0000313" key="2">
    <source>
        <dbReference type="EMBL" id="KXS20719.1"/>
    </source>
</evidence>
<gene>
    <name evidence="2" type="ORF">M427DRAFT_51699</name>
</gene>
<proteinExistence type="predicted"/>
<dbReference type="EMBL" id="KQ965734">
    <property type="protein sequence ID" value="KXS20719.1"/>
    <property type="molecule type" value="Genomic_DNA"/>
</dbReference>
<name>A0A139AVJ0_GONPJ</name>
<accession>A0A139AVJ0</accession>